<keyword evidence="3" id="KW-1185">Reference proteome</keyword>
<gene>
    <name evidence="2" type="ORF">GK108_01810</name>
</gene>
<accession>A0A6L9KZC4</accession>
<dbReference type="Pfam" id="PF12867">
    <property type="entry name" value="DinB_2"/>
    <property type="match status" value="1"/>
</dbReference>
<dbReference type="InterPro" id="IPR024775">
    <property type="entry name" value="DinB-like"/>
</dbReference>
<reference evidence="2 3" key="1">
    <citation type="submission" date="2020-02" db="EMBL/GenBank/DDBJ databases">
        <title>Draft genome sequence of two Spirosoma agri KCTC 52727 and Spirosoma terrae KCTC 52035.</title>
        <authorList>
            <person name="Rojas J."/>
            <person name="Ambika Manirajan B."/>
            <person name="Suarez C."/>
            <person name="Ratering S."/>
            <person name="Schnell S."/>
        </authorList>
    </citation>
    <scope>NUCLEOTIDE SEQUENCE [LARGE SCALE GENOMIC DNA]</scope>
    <source>
        <strain evidence="2 3">KCTC 52035</strain>
    </source>
</reference>
<dbReference type="AlphaFoldDB" id="A0A6L9KZC4"/>
<dbReference type="EMBL" id="JAAFZH010000001">
    <property type="protein sequence ID" value="NDU93595.1"/>
    <property type="molecule type" value="Genomic_DNA"/>
</dbReference>
<organism evidence="2 3">
    <name type="scientific">Spirosoma terrae</name>
    <dbReference type="NCBI Taxonomy" id="1968276"/>
    <lineage>
        <taxon>Bacteria</taxon>
        <taxon>Pseudomonadati</taxon>
        <taxon>Bacteroidota</taxon>
        <taxon>Cytophagia</taxon>
        <taxon>Cytophagales</taxon>
        <taxon>Cytophagaceae</taxon>
        <taxon>Spirosoma</taxon>
    </lineage>
</organism>
<dbReference type="Gene3D" id="1.20.120.450">
    <property type="entry name" value="dinb family like domain"/>
    <property type="match status" value="1"/>
</dbReference>
<evidence type="ECO:0000259" key="1">
    <source>
        <dbReference type="Pfam" id="PF12867"/>
    </source>
</evidence>
<protein>
    <submittedName>
        <fullName evidence="2">DinB family protein</fullName>
    </submittedName>
</protein>
<dbReference type="InterPro" id="IPR034660">
    <property type="entry name" value="DinB/YfiT-like"/>
</dbReference>
<feature type="domain" description="DinB-like" evidence="1">
    <location>
        <begin position="47"/>
        <end position="163"/>
    </location>
</feature>
<proteinExistence type="predicted"/>
<dbReference type="RefSeq" id="WP_163941866.1">
    <property type="nucleotide sequence ID" value="NZ_JAAFZH010000001.1"/>
</dbReference>
<name>A0A6L9KZC4_9BACT</name>
<evidence type="ECO:0000313" key="2">
    <source>
        <dbReference type="EMBL" id="NDU93595.1"/>
    </source>
</evidence>
<sequence>MTKSDIQVMPQFFDRYINLADNIDCIDALTQTASYASLIPIETAEALGQLRYAPDKWTIKDIMQHIIDNERIMTYRAMRFARNDKTALPGYDEVHFGNVANANRRSIADLYDEYAVLRQASICLFKSFDDEMLLRNGICFNQTISALALGYVVVGHAIHHANIVRERYVPLIS</sequence>
<comment type="caution">
    <text evidence="2">The sequence shown here is derived from an EMBL/GenBank/DDBJ whole genome shotgun (WGS) entry which is preliminary data.</text>
</comment>
<dbReference type="Proteomes" id="UP000474175">
    <property type="component" value="Unassembled WGS sequence"/>
</dbReference>
<dbReference type="SUPFAM" id="SSF109854">
    <property type="entry name" value="DinB/YfiT-like putative metalloenzymes"/>
    <property type="match status" value="1"/>
</dbReference>
<evidence type="ECO:0000313" key="3">
    <source>
        <dbReference type="Proteomes" id="UP000474175"/>
    </source>
</evidence>